<proteinExistence type="predicted"/>
<protein>
    <submittedName>
        <fullName evidence="2">DUF4810 domain-containing protein</fullName>
    </submittedName>
</protein>
<evidence type="ECO:0000256" key="1">
    <source>
        <dbReference type="SAM" id="SignalP"/>
    </source>
</evidence>
<reference evidence="2 3" key="1">
    <citation type="submission" date="2023-09" db="EMBL/GenBank/DDBJ databases">
        <authorList>
            <person name="Rey-Velasco X."/>
        </authorList>
    </citation>
    <scope>NUCLEOTIDE SEQUENCE [LARGE SCALE GENOMIC DNA]</scope>
    <source>
        <strain evidence="2 3">W409</strain>
    </source>
</reference>
<keyword evidence="1" id="KW-0732">Signal</keyword>
<dbReference type="Pfam" id="PF16068">
    <property type="entry name" value="DUF4810"/>
    <property type="match status" value="1"/>
</dbReference>
<dbReference type="Proteomes" id="UP001249020">
    <property type="component" value="Unassembled WGS sequence"/>
</dbReference>
<organism evidence="2 3">
    <name type="scientific">Brumicola blandensis</name>
    <dbReference type="NCBI Taxonomy" id="3075611"/>
    <lineage>
        <taxon>Bacteria</taxon>
        <taxon>Pseudomonadati</taxon>
        <taxon>Pseudomonadota</taxon>
        <taxon>Gammaproteobacteria</taxon>
        <taxon>Alteromonadales</taxon>
        <taxon>Alteromonadaceae</taxon>
        <taxon>Brumicola</taxon>
    </lineage>
</organism>
<evidence type="ECO:0000313" key="3">
    <source>
        <dbReference type="Proteomes" id="UP001249020"/>
    </source>
</evidence>
<sequence length="121" mass="13278">MKQIQRLLLLLTTAATLSACVTAPKPLYYHGEQAEAVYSYLKADDLSISEQILLMEQTMQNASSTGLPLAPGFHAHLGMLYFESGNTSGGIEQFEVEKSLFPESSKYLDYLLAQLQGSDAK</sequence>
<feature type="signal peptide" evidence="1">
    <location>
        <begin position="1"/>
        <end position="19"/>
    </location>
</feature>
<feature type="chain" id="PRO_5043634068" evidence="1">
    <location>
        <begin position="20"/>
        <end position="121"/>
    </location>
</feature>
<dbReference type="InterPro" id="IPR014508">
    <property type="entry name" value="UCP020555_TPR-like"/>
</dbReference>
<accession>A0AAW8R3F5</accession>
<dbReference type="PROSITE" id="PS51257">
    <property type="entry name" value="PROKAR_LIPOPROTEIN"/>
    <property type="match status" value="1"/>
</dbReference>
<keyword evidence="3" id="KW-1185">Reference proteome</keyword>
<name>A0AAW8R3F5_9ALTE</name>
<dbReference type="AlphaFoldDB" id="A0AAW8R3F5"/>
<dbReference type="RefSeq" id="WP_311362481.1">
    <property type="nucleotide sequence ID" value="NZ_JAVRIE010000006.1"/>
</dbReference>
<dbReference type="EMBL" id="JAVRIE010000006">
    <property type="protein sequence ID" value="MDT0583712.1"/>
    <property type="molecule type" value="Genomic_DNA"/>
</dbReference>
<dbReference type="PIRSF" id="PIRSF020555">
    <property type="entry name" value="UCP020555"/>
    <property type="match status" value="1"/>
</dbReference>
<comment type="caution">
    <text evidence="2">The sequence shown here is derived from an EMBL/GenBank/DDBJ whole genome shotgun (WGS) entry which is preliminary data.</text>
</comment>
<gene>
    <name evidence="2" type="ORF">RM544_14275</name>
</gene>
<evidence type="ECO:0000313" key="2">
    <source>
        <dbReference type="EMBL" id="MDT0583712.1"/>
    </source>
</evidence>